<dbReference type="EMBL" id="JBHUEJ010000010">
    <property type="protein sequence ID" value="MFD1709798.1"/>
    <property type="molecule type" value="Genomic_DNA"/>
</dbReference>
<evidence type="ECO:0000313" key="5">
    <source>
        <dbReference type="EMBL" id="MFD1709798.1"/>
    </source>
</evidence>
<evidence type="ECO:0000256" key="3">
    <source>
        <dbReference type="ARBA" id="ARBA00022840"/>
    </source>
</evidence>
<organism evidence="5 6">
    <name type="scientific">Ottowia flava</name>
    <dbReference type="NCBI Taxonomy" id="2675430"/>
    <lineage>
        <taxon>Bacteria</taxon>
        <taxon>Pseudomonadati</taxon>
        <taxon>Pseudomonadota</taxon>
        <taxon>Betaproteobacteria</taxon>
        <taxon>Burkholderiales</taxon>
        <taxon>Comamonadaceae</taxon>
        <taxon>Ottowia</taxon>
    </lineage>
</organism>
<accession>A0ABW4KU25</accession>
<name>A0ABW4KU25_9BURK</name>
<evidence type="ECO:0000259" key="4">
    <source>
        <dbReference type="PROSITE" id="PS00662"/>
    </source>
</evidence>
<evidence type="ECO:0000256" key="2">
    <source>
        <dbReference type="ARBA" id="ARBA00022741"/>
    </source>
</evidence>
<feature type="domain" description="Bacterial type II secretion system protein E" evidence="4">
    <location>
        <begin position="253"/>
        <end position="267"/>
    </location>
</feature>
<sequence length="444" mass="49589">MNAPDLQAIDLTPINRFEEFEPLYQRGDKLFDLGELDKFINTDRGDEEVVKFLNWVFPYAAHVKASDIHLANTERGCAVRLRGQGTELQQEFLLSRDAGMEIDRKIRARCRLNINDREKPLDGSFFFQAEVGGQAPRLIDVRVSIMPTKMGQSIVLRILDSSNAGKQLNDILMTDSMREVLLRLLESPEGMLLVCGPTGSGKTTTLYACLNHLNLPSRHIVTAEDPVEYRLPGANQVEVNFHRPFPRVLRSFLRQDPDIILVGEIRDDETASVAVNAANTGHLLLSTLHANSAAVAITRLVGLGVERYTMAEALRGFFSQRLARRLCTCALPYTPTEEELRRVVEHEFPIEHMGTSRFHVVNHDGCELCQGGSTGRGYAGRVPVFEFAENTPDVARAIITNDPELMASALSAQPQYETLTQAALGLSANARLDFHEALYLVQRY</sequence>
<dbReference type="InterPro" id="IPR003593">
    <property type="entry name" value="AAA+_ATPase"/>
</dbReference>
<dbReference type="Pfam" id="PF00437">
    <property type="entry name" value="T2SSE"/>
    <property type="match status" value="1"/>
</dbReference>
<dbReference type="PROSITE" id="PS00662">
    <property type="entry name" value="T2SP_E"/>
    <property type="match status" value="1"/>
</dbReference>
<evidence type="ECO:0000313" key="6">
    <source>
        <dbReference type="Proteomes" id="UP001597304"/>
    </source>
</evidence>
<dbReference type="RefSeq" id="WP_147914633.1">
    <property type="nucleotide sequence ID" value="NZ_JBHUEJ010000010.1"/>
</dbReference>
<dbReference type="PANTHER" id="PTHR30258:SF2">
    <property type="entry name" value="COMG OPERON PROTEIN 1"/>
    <property type="match status" value="1"/>
</dbReference>
<dbReference type="InterPro" id="IPR027417">
    <property type="entry name" value="P-loop_NTPase"/>
</dbReference>
<dbReference type="SMART" id="SM00382">
    <property type="entry name" value="AAA"/>
    <property type="match status" value="1"/>
</dbReference>
<dbReference type="PANTHER" id="PTHR30258">
    <property type="entry name" value="TYPE II SECRETION SYSTEM PROTEIN GSPE-RELATED"/>
    <property type="match status" value="1"/>
</dbReference>
<keyword evidence="3" id="KW-0067">ATP-binding</keyword>
<proteinExistence type="inferred from homology"/>
<dbReference type="SUPFAM" id="SSF52540">
    <property type="entry name" value="P-loop containing nucleoside triphosphate hydrolases"/>
    <property type="match status" value="1"/>
</dbReference>
<comment type="caution">
    <text evidence="5">The sequence shown here is derived from an EMBL/GenBank/DDBJ whole genome shotgun (WGS) entry which is preliminary data.</text>
</comment>
<dbReference type="Gene3D" id="3.40.50.300">
    <property type="entry name" value="P-loop containing nucleotide triphosphate hydrolases"/>
    <property type="match status" value="1"/>
</dbReference>
<keyword evidence="6" id="KW-1185">Reference proteome</keyword>
<dbReference type="InterPro" id="IPR001482">
    <property type="entry name" value="T2SS/T4SS_dom"/>
</dbReference>
<dbReference type="Gene3D" id="3.30.450.90">
    <property type="match status" value="1"/>
</dbReference>
<keyword evidence="2" id="KW-0547">Nucleotide-binding</keyword>
<reference evidence="6" key="1">
    <citation type="journal article" date="2019" name="Int. J. Syst. Evol. Microbiol.">
        <title>The Global Catalogue of Microorganisms (GCM) 10K type strain sequencing project: providing services to taxonomists for standard genome sequencing and annotation.</title>
        <authorList>
            <consortium name="The Broad Institute Genomics Platform"/>
            <consortium name="The Broad Institute Genome Sequencing Center for Infectious Disease"/>
            <person name="Wu L."/>
            <person name="Ma J."/>
        </authorList>
    </citation>
    <scope>NUCLEOTIDE SEQUENCE [LARGE SCALE GENOMIC DNA]</scope>
    <source>
        <strain evidence="6">LMG 29247</strain>
    </source>
</reference>
<dbReference type="Proteomes" id="UP001597304">
    <property type="component" value="Unassembled WGS sequence"/>
</dbReference>
<evidence type="ECO:0000256" key="1">
    <source>
        <dbReference type="ARBA" id="ARBA00006611"/>
    </source>
</evidence>
<comment type="similarity">
    <text evidence="1">Belongs to the GSP E family.</text>
</comment>
<protein>
    <submittedName>
        <fullName evidence="5">GspE/PulE family protein</fullName>
    </submittedName>
</protein>
<dbReference type="CDD" id="cd01129">
    <property type="entry name" value="PulE-GspE-like"/>
    <property type="match status" value="1"/>
</dbReference>
<gene>
    <name evidence="5" type="ORF">ACFSF0_04215</name>
</gene>